<reference evidence="2" key="1">
    <citation type="submission" date="2022-10" db="EMBL/GenBank/DDBJ databases">
        <title>The complete genomes of actinobacterial strains from the NBC collection.</title>
        <authorList>
            <person name="Joergensen T.S."/>
            <person name="Alvarez Arevalo M."/>
            <person name="Sterndorff E.B."/>
            <person name="Faurdal D."/>
            <person name="Vuksanovic O."/>
            <person name="Mourched A.-S."/>
            <person name="Charusanti P."/>
            <person name="Shaw S."/>
            <person name="Blin K."/>
            <person name="Weber T."/>
        </authorList>
    </citation>
    <scope>NUCLEOTIDE SEQUENCE</scope>
    <source>
        <strain evidence="2">NBC_00093</strain>
    </source>
</reference>
<accession>A0AAU1ZV40</accession>
<feature type="transmembrane region" description="Helical" evidence="1">
    <location>
        <begin position="26"/>
        <end position="50"/>
    </location>
</feature>
<name>A0AAU1ZV40_9ACTN</name>
<sequence>MAARMVEAPRDRESVAGARSVRGRGAWVRALLFVTTALVAGAAGVAGTLLHQRLTARDTSAVDAQAAGLAQDLRGDLNSGFYSPGHTYGGQFTEGTIVAQTEAHGGVVLSAGTAQGRSGAKVHTAQVMLGLVPPGKDTVAANAYPVRCYRYTFGFGAHSVERSAMTCPDTRTDGKPGSLVAQLGVLLDRQPTGAFAYRRLATAGYAHTPQGATDFLKERRLVATGDTVSEVAGQVLGADVYVVALRVNGVCHYLRMDSSSNASRLIPLWAAPADEQETCAVKQAVAAATLYGTDPAKAG</sequence>
<keyword evidence="1" id="KW-1133">Transmembrane helix</keyword>
<dbReference type="EMBL" id="CP108222">
    <property type="protein sequence ID" value="WTT14962.1"/>
    <property type="molecule type" value="Genomic_DNA"/>
</dbReference>
<keyword evidence="1" id="KW-0472">Membrane</keyword>
<organism evidence="2">
    <name type="scientific">Streptomyces sp. NBC_00093</name>
    <dbReference type="NCBI Taxonomy" id="2975649"/>
    <lineage>
        <taxon>Bacteria</taxon>
        <taxon>Bacillati</taxon>
        <taxon>Actinomycetota</taxon>
        <taxon>Actinomycetes</taxon>
        <taxon>Kitasatosporales</taxon>
        <taxon>Streptomycetaceae</taxon>
        <taxon>Streptomyces</taxon>
    </lineage>
</organism>
<dbReference type="AlphaFoldDB" id="A0AAU1ZV40"/>
<protein>
    <submittedName>
        <fullName evidence="2">Uncharacterized protein</fullName>
    </submittedName>
</protein>
<evidence type="ECO:0000256" key="1">
    <source>
        <dbReference type="SAM" id="Phobius"/>
    </source>
</evidence>
<gene>
    <name evidence="2" type="ORF">OHA22_05200</name>
</gene>
<proteinExistence type="predicted"/>
<evidence type="ECO:0000313" key="2">
    <source>
        <dbReference type="EMBL" id="WTT14962.1"/>
    </source>
</evidence>
<keyword evidence="1" id="KW-0812">Transmembrane</keyword>